<reference evidence="1" key="2">
    <citation type="journal article" date="2015" name="Fish Shellfish Immunol.">
        <title>Early steps in the European eel (Anguilla anguilla)-Vibrio vulnificus interaction in the gills: Role of the RtxA13 toxin.</title>
        <authorList>
            <person name="Callol A."/>
            <person name="Pajuelo D."/>
            <person name="Ebbesson L."/>
            <person name="Teles M."/>
            <person name="MacKenzie S."/>
            <person name="Amaro C."/>
        </authorList>
    </citation>
    <scope>NUCLEOTIDE SEQUENCE</scope>
</reference>
<organism evidence="1">
    <name type="scientific">Anguilla anguilla</name>
    <name type="common">European freshwater eel</name>
    <name type="synonym">Muraena anguilla</name>
    <dbReference type="NCBI Taxonomy" id="7936"/>
    <lineage>
        <taxon>Eukaryota</taxon>
        <taxon>Metazoa</taxon>
        <taxon>Chordata</taxon>
        <taxon>Craniata</taxon>
        <taxon>Vertebrata</taxon>
        <taxon>Euteleostomi</taxon>
        <taxon>Actinopterygii</taxon>
        <taxon>Neopterygii</taxon>
        <taxon>Teleostei</taxon>
        <taxon>Anguilliformes</taxon>
        <taxon>Anguillidae</taxon>
        <taxon>Anguilla</taxon>
    </lineage>
</organism>
<dbReference type="EMBL" id="GBXM01006536">
    <property type="protein sequence ID" value="JAI02042.1"/>
    <property type="molecule type" value="Transcribed_RNA"/>
</dbReference>
<accession>A0A0E9XHW5</accession>
<reference evidence="1" key="1">
    <citation type="submission" date="2014-11" db="EMBL/GenBank/DDBJ databases">
        <authorList>
            <person name="Amaro Gonzalez C."/>
        </authorList>
    </citation>
    <scope>NUCLEOTIDE SEQUENCE</scope>
</reference>
<protein>
    <submittedName>
        <fullName evidence="1">Uncharacterized protein</fullName>
    </submittedName>
</protein>
<dbReference type="AlphaFoldDB" id="A0A0E9XHW5"/>
<proteinExistence type="predicted"/>
<evidence type="ECO:0000313" key="1">
    <source>
        <dbReference type="EMBL" id="JAI02042.1"/>
    </source>
</evidence>
<name>A0A0E9XHW5_ANGAN</name>
<sequence length="82" mass="9228">MSALAQFCCCVSRGESDLADDWLERTADETPPSATKYAQLCSPKHANAVFHLFELYFFKLITNCVGYFNELPCFSVCVCFIV</sequence>